<gene>
    <name evidence="1" type="ORF">FHX46_001162</name>
</gene>
<dbReference type="InterPro" id="IPR052018">
    <property type="entry name" value="PHP_domain"/>
</dbReference>
<name>A0ABX0SNT9_9PSEU</name>
<protein>
    <recommendedName>
        <fullName evidence="3">Phosphoesterase</fullName>
    </recommendedName>
</protein>
<dbReference type="CDD" id="cd07432">
    <property type="entry name" value="PHP_HisPPase"/>
    <property type="match status" value="1"/>
</dbReference>
<dbReference type="EMBL" id="JAANOU010000001">
    <property type="protein sequence ID" value="NIH78632.1"/>
    <property type="molecule type" value="Genomic_DNA"/>
</dbReference>
<accession>A0ABX0SNT9</accession>
<sequence length="484" mass="51450">MTFAEAAEGQAETRVLTGRFEPGTADFVYLPVEVPAGVNQLSVVYSYDKPAVPSGTPGNSCDIGIFDNRGTALGGAGFRGWSGGFRDRFTISRTEATPGYLPGDITPGTWYIVLGPYMIAPQGLNYRVEVTLTHGPAGAAYQPNYPPERTRTRGRRWYRGDCHLHTVHSDGKRLPAEVAAGARAAGLDFITSTEHNTSSSHGVWGEFAGDDLLIMLGEEVTTRNGHWLALGLRPGQFVDWRYRSRDGKLPEYQQAVHRSGGLCVAAHPNGPWVASNFKFGYTGFDAVEVWNGPWTWDDEATLADWDNGLVESLRGKGNWVPALGNSDAHSPGNTIGLPQTVVSADALTRDAILAGIKAGRSWIAESAGVDLSLVATGPRGQAAGIGDRLPAGDADKVAVRLDVSGVPNGTVRLITDEGQMFQQSLPASGSGTVTWLTTPAVSAYVRAEVRHPRADGSPGAPAVSPEPNFGPMAAMTNPIFLGRA</sequence>
<dbReference type="SUPFAM" id="SSF89550">
    <property type="entry name" value="PHP domain-like"/>
    <property type="match status" value="1"/>
</dbReference>
<proteinExistence type="predicted"/>
<keyword evidence="2" id="KW-1185">Reference proteome</keyword>
<comment type="caution">
    <text evidence="1">The sequence shown here is derived from an EMBL/GenBank/DDBJ whole genome shotgun (WGS) entry which is preliminary data.</text>
</comment>
<dbReference type="NCBIfam" id="NF038032">
    <property type="entry name" value="CehA_McbA_metalo"/>
    <property type="match status" value="1"/>
</dbReference>
<dbReference type="PANTHER" id="PTHR42924:SF3">
    <property type="entry name" value="POLYMERASE_HISTIDINOL PHOSPHATASE N-TERMINAL DOMAIN-CONTAINING PROTEIN"/>
    <property type="match status" value="1"/>
</dbReference>
<dbReference type="InterPro" id="IPR016195">
    <property type="entry name" value="Pol/histidinol_Pase-like"/>
</dbReference>
<dbReference type="Proteomes" id="UP000754495">
    <property type="component" value="Unassembled WGS sequence"/>
</dbReference>
<dbReference type="PANTHER" id="PTHR42924">
    <property type="entry name" value="EXONUCLEASE"/>
    <property type="match status" value="1"/>
</dbReference>
<evidence type="ECO:0000313" key="1">
    <source>
        <dbReference type="EMBL" id="NIH78632.1"/>
    </source>
</evidence>
<evidence type="ECO:0008006" key="3">
    <source>
        <dbReference type="Google" id="ProtNLM"/>
    </source>
</evidence>
<organism evidence="1 2">
    <name type="scientific">Amycolatopsis viridis</name>
    <dbReference type="NCBI Taxonomy" id="185678"/>
    <lineage>
        <taxon>Bacteria</taxon>
        <taxon>Bacillati</taxon>
        <taxon>Actinomycetota</taxon>
        <taxon>Actinomycetes</taxon>
        <taxon>Pseudonocardiales</taxon>
        <taxon>Pseudonocardiaceae</taxon>
        <taxon>Amycolatopsis</taxon>
    </lineage>
</organism>
<reference evidence="1 2" key="1">
    <citation type="submission" date="2020-03" db="EMBL/GenBank/DDBJ databases">
        <title>Sequencing the genomes of 1000 actinobacteria strains.</title>
        <authorList>
            <person name="Klenk H.-P."/>
        </authorList>
    </citation>
    <scope>NUCLEOTIDE SEQUENCE [LARGE SCALE GENOMIC DNA]</scope>
    <source>
        <strain evidence="1 2">DSM 45668</strain>
    </source>
</reference>
<evidence type="ECO:0000313" key="2">
    <source>
        <dbReference type="Proteomes" id="UP000754495"/>
    </source>
</evidence>
<dbReference type="Gene3D" id="3.20.20.140">
    <property type="entry name" value="Metal-dependent hydrolases"/>
    <property type="match status" value="1"/>
</dbReference>